<dbReference type="AlphaFoldDB" id="A0A6A6JKD2"/>
<dbReference type="OrthoDB" id="5413829at2759"/>
<dbReference type="Gene3D" id="6.10.250.2790">
    <property type="match status" value="1"/>
</dbReference>
<feature type="region of interest" description="Disordered" evidence="1">
    <location>
        <begin position="318"/>
        <end position="374"/>
    </location>
</feature>
<accession>A0A6A6JKD2</accession>
<dbReference type="GeneID" id="54548141"/>
<dbReference type="EMBL" id="ML986492">
    <property type="protein sequence ID" value="KAF2276714.1"/>
    <property type="molecule type" value="Genomic_DNA"/>
</dbReference>
<organism evidence="2 3">
    <name type="scientific">Westerdykella ornata</name>
    <dbReference type="NCBI Taxonomy" id="318751"/>
    <lineage>
        <taxon>Eukaryota</taxon>
        <taxon>Fungi</taxon>
        <taxon>Dikarya</taxon>
        <taxon>Ascomycota</taxon>
        <taxon>Pezizomycotina</taxon>
        <taxon>Dothideomycetes</taxon>
        <taxon>Pleosporomycetidae</taxon>
        <taxon>Pleosporales</taxon>
        <taxon>Sporormiaceae</taxon>
        <taxon>Westerdykella</taxon>
    </lineage>
</organism>
<sequence length="374" mass="40329">TNEPTAPKSAHVSDPTLKPFLQSTFDPADYLNATLPSLALSSVSSRPLKQSNAVPLSELSSQTQDLVSQLNAHTTRLSAILTQLTDDILRSGGRLAYEVELLRGETIGLTETLSDGLKDDISKFLPGGLSTAPPANQSNEEPTRPSTEPSTTQNPASKPTTTSTPTPTPTTTTNPSDPTSPLRTLTLIRTRLDSVIKIFGEAMHWTLPPSDLSTSSLASSLISVSSPSNNPSSSTTTADSVADREKRGKEFALALRTEIADLIMGSEDAAKGAEAAAVRIQALRELAGVWKGTAEEKARIKFVESLVKLAEEKQREYVQMHVQQQQQQQQQRPRPGRSGSGSVKREVPAVQAQQQQQQQQKSSGGFLDNLQRIR</sequence>
<name>A0A6A6JKD2_WESOR</name>
<protein>
    <submittedName>
        <fullName evidence="2">Uncharacterized protein</fullName>
    </submittedName>
</protein>
<proteinExistence type="predicted"/>
<feature type="compositionally biased region" description="Low complexity" evidence="1">
    <location>
        <begin position="159"/>
        <end position="183"/>
    </location>
</feature>
<feature type="region of interest" description="Disordered" evidence="1">
    <location>
        <begin position="222"/>
        <end position="245"/>
    </location>
</feature>
<evidence type="ECO:0000313" key="3">
    <source>
        <dbReference type="Proteomes" id="UP000800097"/>
    </source>
</evidence>
<gene>
    <name evidence="2" type="ORF">EI97DRAFT_361611</name>
</gene>
<keyword evidence="3" id="KW-1185">Reference proteome</keyword>
<feature type="region of interest" description="Disordered" evidence="1">
    <location>
        <begin position="124"/>
        <end position="183"/>
    </location>
</feature>
<feature type="non-terminal residue" evidence="2">
    <location>
        <position position="1"/>
    </location>
</feature>
<feature type="non-terminal residue" evidence="2">
    <location>
        <position position="374"/>
    </location>
</feature>
<feature type="compositionally biased region" description="Low complexity" evidence="1">
    <location>
        <begin position="222"/>
        <end position="237"/>
    </location>
</feature>
<evidence type="ECO:0000256" key="1">
    <source>
        <dbReference type="SAM" id="MobiDB-lite"/>
    </source>
</evidence>
<feature type="compositionally biased region" description="Low complexity" evidence="1">
    <location>
        <begin position="351"/>
        <end position="360"/>
    </location>
</feature>
<dbReference type="Proteomes" id="UP000800097">
    <property type="component" value="Unassembled WGS sequence"/>
</dbReference>
<evidence type="ECO:0000313" key="2">
    <source>
        <dbReference type="EMBL" id="KAF2276714.1"/>
    </source>
</evidence>
<dbReference type="RefSeq" id="XP_033654253.1">
    <property type="nucleotide sequence ID" value="XM_033794966.1"/>
</dbReference>
<reference evidence="2" key="1">
    <citation type="journal article" date="2020" name="Stud. Mycol.">
        <title>101 Dothideomycetes genomes: a test case for predicting lifestyles and emergence of pathogens.</title>
        <authorList>
            <person name="Haridas S."/>
            <person name="Albert R."/>
            <person name="Binder M."/>
            <person name="Bloem J."/>
            <person name="Labutti K."/>
            <person name="Salamov A."/>
            <person name="Andreopoulos B."/>
            <person name="Baker S."/>
            <person name="Barry K."/>
            <person name="Bills G."/>
            <person name="Bluhm B."/>
            <person name="Cannon C."/>
            <person name="Castanera R."/>
            <person name="Culley D."/>
            <person name="Daum C."/>
            <person name="Ezra D."/>
            <person name="Gonzalez J."/>
            <person name="Henrissat B."/>
            <person name="Kuo A."/>
            <person name="Liang C."/>
            <person name="Lipzen A."/>
            <person name="Lutzoni F."/>
            <person name="Magnuson J."/>
            <person name="Mondo S."/>
            <person name="Nolan M."/>
            <person name="Ohm R."/>
            <person name="Pangilinan J."/>
            <person name="Park H.-J."/>
            <person name="Ramirez L."/>
            <person name="Alfaro M."/>
            <person name="Sun H."/>
            <person name="Tritt A."/>
            <person name="Yoshinaga Y."/>
            <person name="Zwiers L.-H."/>
            <person name="Turgeon B."/>
            <person name="Goodwin S."/>
            <person name="Spatafora J."/>
            <person name="Crous P."/>
            <person name="Grigoriev I."/>
        </authorList>
    </citation>
    <scope>NUCLEOTIDE SEQUENCE</scope>
    <source>
        <strain evidence="2">CBS 379.55</strain>
    </source>
</reference>
<feature type="compositionally biased region" description="Low complexity" evidence="1">
    <location>
        <begin position="138"/>
        <end position="152"/>
    </location>
</feature>